<dbReference type="GO" id="GO:0008239">
    <property type="term" value="F:dipeptidyl-peptidase activity"/>
    <property type="evidence" value="ECO:0007669"/>
    <property type="project" value="TreeGrafter"/>
</dbReference>
<dbReference type="InterPro" id="IPR008758">
    <property type="entry name" value="Peptidase_S28"/>
</dbReference>
<dbReference type="PANTHER" id="PTHR11010">
    <property type="entry name" value="PROTEASE S28 PRO-X CARBOXYPEPTIDASE-RELATED"/>
    <property type="match status" value="1"/>
</dbReference>
<keyword evidence="3 7" id="KW-0732">Signal</keyword>
<dbReference type="InterPro" id="IPR042269">
    <property type="entry name" value="Ser_carbopepase_S28_SKS"/>
</dbReference>
<dbReference type="Proteomes" id="UP000799049">
    <property type="component" value="Unassembled WGS sequence"/>
</dbReference>
<evidence type="ECO:0000256" key="2">
    <source>
        <dbReference type="ARBA" id="ARBA00022670"/>
    </source>
</evidence>
<dbReference type="AlphaFoldDB" id="A0A8K0AIQ8"/>
<feature type="transmembrane region" description="Helical" evidence="6">
    <location>
        <begin position="551"/>
        <end position="579"/>
    </location>
</feature>
<dbReference type="Pfam" id="PF05577">
    <property type="entry name" value="Peptidase_S28"/>
    <property type="match status" value="1"/>
</dbReference>
<comment type="similarity">
    <text evidence="1">Belongs to the peptidase S28 family.</text>
</comment>
<keyword evidence="6" id="KW-0472">Membrane</keyword>
<dbReference type="OrthoDB" id="1735038at2759"/>
<dbReference type="GO" id="GO:0070008">
    <property type="term" value="F:serine-type exopeptidase activity"/>
    <property type="evidence" value="ECO:0007669"/>
    <property type="project" value="InterPro"/>
</dbReference>
<dbReference type="InterPro" id="IPR029058">
    <property type="entry name" value="AB_hydrolase_fold"/>
</dbReference>
<dbReference type="PANTHER" id="PTHR11010:SF117">
    <property type="entry name" value="SERINE PROTEASE 16"/>
    <property type="match status" value="1"/>
</dbReference>
<evidence type="ECO:0000256" key="5">
    <source>
        <dbReference type="ARBA" id="ARBA00023180"/>
    </source>
</evidence>
<evidence type="ECO:0000313" key="9">
    <source>
        <dbReference type="Proteomes" id="UP000799049"/>
    </source>
</evidence>
<evidence type="ECO:0000256" key="1">
    <source>
        <dbReference type="ARBA" id="ARBA00011079"/>
    </source>
</evidence>
<dbReference type="Gene3D" id="1.20.120.980">
    <property type="entry name" value="Serine carboxypeptidase S28, SKS domain"/>
    <property type="match status" value="1"/>
</dbReference>
<comment type="caution">
    <text evidence="8">The sequence shown here is derived from an EMBL/GenBank/DDBJ whole genome shotgun (WGS) entry which is preliminary data.</text>
</comment>
<accession>A0A8K0AIQ8</accession>
<keyword evidence="6" id="KW-0812">Transmembrane</keyword>
<evidence type="ECO:0000313" key="8">
    <source>
        <dbReference type="EMBL" id="KAF0852850.1"/>
    </source>
</evidence>
<feature type="chain" id="PRO_5035447443" evidence="7">
    <location>
        <begin position="30"/>
        <end position="608"/>
    </location>
</feature>
<keyword evidence="5" id="KW-0325">Glycoprotein</keyword>
<gene>
    <name evidence="8" type="ORF">ANDGO_03412</name>
</gene>
<feature type="signal peptide" evidence="7">
    <location>
        <begin position="1"/>
        <end position="29"/>
    </location>
</feature>
<dbReference type="SUPFAM" id="SSF53474">
    <property type="entry name" value="alpha/beta-Hydrolases"/>
    <property type="match status" value="1"/>
</dbReference>
<evidence type="ECO:0000256" key="7">
    <source>
        <dbReference type="SAM" id="SignalP"/>
    </source>
</evidence>
<name>A0A8K0AIQ8_ANDGO</name>
<keyword evidence="9" id="KW-1185">Reference proteome</keyword>
<dbReference type="EMBL" id="VRVR01000013">
    <property type="protein sequence ID" value="KAF0852850.1"/>
    <property type="molecule type" value="Genomic_DNA"/>
</dbReference>
<dbReference type="Gene3D" id="3.40.50.1820">
    <property type="entry name" value="alpha/beta hydrolase"/>
    <property type="match status" value="1"/>
</dbReference>
<keyword evidence="2 8" id="KW-0645">Protease</keyword>
<proteinExistence type="inferred from homology"/>
<evidence type="ECO:0000256" key="3">
    <source>
        <dbReference type="ARBA" id="ARBA00022729"/>
    </source>
</evidence>
<sequence>MATLSREHASRAICCRAFLLFIVVRCASAKLTTWGELSRITAAANGQKEIATSEGSPYETAYFTQQLNHFDPLDTRTFQQQYFVVSEYSLPNGPLFIHIGGESTNSASFLTAPQSFLNVYAKKYGALLLSPEHRYYGNSVPFFTVTVENWQYLSADQAIEDLASFTVAMKSIYGISGDRKVILIGCSYPGTLSAMARAKYPFLFDGAVAMSCPLEAKNNFFEYADRAVASLARFTYGSVVDNCAVAIQKVSVYMQGLVDSGLPGLQQLFQNFSACENPADFAGDPFDTFLAISNLARYYVGFVQYNIPGREELSSFCSSILNVPSAADPSAPTPFEYYVQFFELYVQMMSQNSQQCISVFQSYETLAPYYNSTVTLPSDVANTFSWLWQKATTFGFMKTSGSPANYLYPSILANAEMFAKRSAYAWHFPSFASGANTAATNVRFGDRKLSNLNSVLIIGGKYDPWQSLSVSSSFNNCTQVAIYDRYGHCAMYSVDARNPSEYPEMVSVFSAFDAFIAQVIQYGALSCLSNVPSPCPVVTGQCMQNSDNDKVGLTSFIIVAVSLSVAVVIAAAAAAYFAVKSARRPVRRTTTNVFRVSEQQPLITSGNM</sequence>
<organism evidence="8 9">
    <name type="scientific">Andalucia godoyi</name>
    <name type="common">Flagellate</name>
    <dbReference type="NCBI Taxonomy" id="505711"/>
    <lineage>
        <taxon>Eukaryota</taxon>
        <taxon>Discoba</taxon>
        <taxon>Jakobida</taxon>
        <taxon>Andalucina</taxon>
        <taxon>Andaluciidae</taxon>
        <taxon>Andalucia</taxon>
    </lineage>
</organism>
<dbReference type="GO" id="GO:0006508">
    <property type="term" value="P:proteolysis"/>
    <property type="evidence" value="ECO:0007669"/>
    <property type="project" value="UniProtKB-KW"/>
</dbReference>
<protein>
    <submittedName>
        <fullName evidence="8">Mitochondrial serine protease (Peptidase S28 domain-containing protein)</fullName>
    </submittedName>
</protein>
<keyword evidence="4" id="KW-0378">Hydrolase</keyword>
<evidence type="ECO:0000256" key="4">
    <source>
        <dbReference type="ARBA" id="ARBA00022801"/>
    </source>
</evidence>
<keyword evidence="6" id="KW-1133">Transmembrane helix</keyword>
<evidence type="ECO:0000256" key="6">
    <source>
        <dbReference type="SAM" id="Phobius"/>
    </source>
</evidence>
<reference evidence="8" key="1">
    <citation type="submission" date="2019-09" db="EMBL/GenBank/DDBJ databases">
        <title>The Mitochondrial Proteome of the Jakobid, Andalucia godoyi, a Protist With the Most Gene-Rich and Bacteria-Like Mitochondrial Genome.</title>
        <authorList>
            <person name="Gray M.W."/>
            <person name="Burger G."/>
            <person name="Derelle R."/>
            <person name="Klimes V."/>
            <person name="Leger M."/>
            <person name="Sarrasin M."/>
            <person name="Vlcek C."/>
            <person name="Roger A.J."/>
            <person name="Elias M."/>
            <person name="Lang B.F."/>
        </authorList>
    </citation>
    <scope>NUCLEOTIDE SEQUENCE</scope>
    <source>
        <strain evidence="8">And28</strain>
    </source>
</reference>